<accession>W3VHP2</accession>
<proteinExistence type="predicted"/>
<dbReference type="HOGENOM" id="CLU_1220143_0_0_1"/>
<reference evidence="2 3" key="1">
    <citation type="journal article" date="2014" name="Genome Announc.">
        <title>Genome sequence of the basidiomycetous fungus Pseudozyma aphidis DSM70725, an efficient producer of biosurfactant mannosylerythritol lipids.</title>
        <authorList>
            <person name="Lorenz S."/>
            <person name="Guenther M."/>
            <person name="Grumaz C."/>
            <person name="Rupp S."/>
            <person name="Zibek S."/>
            <person name="Sohn K."/>
        </authorList>
    </citation>
    <scope>NUCLEOTIDE SEQUENCE [LARGE SCALE GENOMIC DNA]</scope>
    <source>
        <strain evidence="3">ATCC 32657 / CBS 517.83 / DSM 70725 / JCM 10318 / NBRC 10182 / NRRL Y-7954 / St-0401</strain>
    </source>
</reference>
<feature type="compositionally biased region" description="Low complexity" evidence="1">
    <location>
        <begin position="1"/>
        <end position="17"/>
    </location>
</feature>
<dbReference type="AlphaFoldDB" id="W3VHP2"/>
<feature type="compositionally biased region" description="Low complexity" evidence="1">
    <location>
        <begin position="173"/>
        <end position="198"/>
    </location>
</feature>
<feature type="region of interest" description="Disordered" evidence="1">
    <location>
        <begin position="1"/>
        <end position="76"/>
    </location>
</feature>
<keyword evidence="3" id="KW-1185">Reference proteome</keyword>
<organism evidence="2 3">
    <name type="scientific">Moesziomyces aphidis</name>
    <name type="common">Pseudozyma aphidis</name>
    <dbReference type="NCBI Taxonomy" id="84754"/>
    <lineage>
        <taxon>Eukaryota</taxon>
        <taxon>Fungi</taxon>
        <taxon>Dikarya</taxon>
        <taxon>Basidiomycota</taxon>
        <taxon>Ustilaginomycotina</taxon>
        <taxon>Ustilaginomycetes</taxon>
        <taxon>Ustilaginales</taxon>
        <taxon>Ustilaginaceae</taxon>
        <taxon>Moesziomyces</taxon>
    </lineage>
</organism>
<evidence type="ECO:0000313" key="3">
    <source>
        <dbReference type="Proteomes" id="UP000019462"/>
    </source>
</evidence>
<dbReference type="EMBL" id="AWNI01000022">
    <property type="protein sequence ID" value="ETS61188.1"/>
    <property type="molecule type" value="Genomic_DNA"/>
</dbReference>
<feature type="compositionally biased region" description="Polar residues" evidence="1">
    <location>
        <begin position="21"/>
        <end position="32"/>
    </location>
</feature>
<name>W3VHP2_MOEAP</name>
<evidence type="ECO:0000313" key="2">
    <source>
        <dbReference type="EMBL" id="ETS61188.1"/>
    </source>
</evidence>
<dbReference type="Proteomes" id="UP000019462">
    <property type="component" value="Unassembled WGS sequence"/>
</dbReference>
<protein>
    <submittedName>
        <fullName evidence="2">Uncharacterized protein</fullName>
    </submittedName>
</protein>
<comment type="caution">
    <text evidence="2">The sequence shown here is derived from an EMBL/GenBank/DDBJ whole genome shotgun (WGS) entry which is preliminary data.</text>
</comment>
<sequence length="227" mass="24479">MHAASASGPASSFALPPFRNSPDSTHTHQTFGSRLARPAVPRRRLPWSTNPRPPISSRRRRHKGPPSPKNAQIASCKPDPQLAARVHRFLSCICAAASFPVMLGGTTVVLHFTMQRYSDLQVQSLPKLQLQPGTSNLPAKLSRAETVHPLFRPPSSAIPSAAAASSPTPPTIPQSLCQLASSSSSSPHPHSPAYRRSPPTFAITPVRLITNITFFTPFRPPSPRVST</sequence>
<gene>
    <name evidence="2" type="ORF">PaG_05145</name>
</gene>
<evidence type="ECO:0000256" key="1">
    <source>
        <dbReference type="SAM" id="MobiDB-lite"/>
    </source>
</evidence>
<feature type="region of interest" description="Disordered" evidence="1">
    <location>
        <begin position="150"/>
        <end position="198"/>
    </location>
</feature>
<feature type="compositionally biased region" description="Low complexity" evidence="1">
    <location>
        <begin position="153"/>
        <end position="166"/>
    </location>
</feature>